<accession>A0AC60Q9T1</accession>
<proteinExistence type="predicted"/>
<organism evidence="1 2">
    <name type="scientific">Ixodes persulcatus</name>
    <name type="common">Taiga tick</name>
    <dbReference type="NCBI Taxonomy" id="34615"/>
    <lineage>
        <taxon>Eukaryota</taxon>
        <taxon>Metazoa</taxon>
        <taxon>Ecdysozoa</taxon>
        <taxon>Arthropoda</taxon>
        <taxon>Chelicerata</taxon>
        <taxon>Arachnida</taxon>
        <taxon>Acari</taxon>
        <taxon>Parasitiformes</taxon>
        <taxon>Ixodida</taxon>
        <taxon>Ixodoidea</taxon>
        <taxon>Ixodidae</taxon>
        <taxon>Ixodinae</taxon>
        <taxon>Ixodes</taxon>
    </lineage>
</organism>
<name>A0AC60Q9T1_IXOPE</name>
<reference evidence="1 2" key="1">
    <citation type="journal article" date="2020" name="Cell">
        <title>Large-Scale Comparative Analyses of Tick Genomes Elucidate Their Genetic Diversity and Vector Capacities.</title>
        <authorList>
            <consortium name="Tick Genome and Microbiome Consortium (TIGMIC)"/>
            <person name="Jia N."/>
            <person name="Wang J."/>
            <person name="Shi W."/>
            <person name="Du L."/>
            <person name="Sun Y."/>
            <person name="Zhan W."/>
            <person name="Jiang J.F."/>
            <person name="Wang Q."/>
            <person name="Zhang B."/>
            <person name="Ji P."/>
            <person name="Bell-Sakyi L."/>
            <person name="Cui X.M."/>
            <person name="Yuan T.T."/>
            <person name="Jiang B.G."/>
            <person name="Yang W.F."/>
            <person name="Lam T.T."/>
            <person name="Chang Q.C."/>
            <person name="Ding S.J."/>
            <person name="Wang X.J."/>
            <person name="Zhu J.G."/>
            <person name="Ruan X.D."/>
            <person name="Zhao L."/>
            <person name="Wei J.T."/>
            <person name="Ye R.Z."/>
            <person name="Que T.C."/>
            <person name="Du C.H."/>
            <person name="Zhou Y.H."/>
            <person name="Cheng J.X."/>
            <person name="Dai P.F."/>
            <person name="Guo W.B."/>
            <person name="Han X.H."/>
            <person name="Huang E.J."/>
            <person name="Li L.F."/>
            <person name="Wei W."/>
            <person name="Gao Y.C."/>
            <person name="Liu J.Z."/>
            <person name="Shao H.Z."/>
            <person name="Wang X."/>
            <person name="Wang C.C."/>
            <person name="Yang T.C."/>
            <person name="Huo Q.B."/>
            <person name="Li W."/>
            <person name="Chen H.Y."/>
            <person name="Chen S.E."/>
            <person name="Zhou L.G."/>
            <person name="Ni X.B."/>
            <person name="Tian J.H."/>
            <person name="Sheng Y."/>
            <person name="Liu T."/>
            <person name="Pan Y.S."/>
            <person name="Xia L.Y."/>
            <person name="Li J."/>
            <person name="Zhao F."/>
            <person name="Cao W.C."/>
        </authorList>
    </citation>
    <scope>NUCLEOTIDE SEQUENCE [LARGE SCALE GENOMIC DNA]</scope>
    <source>
        <strain evidence="1">Iper-2018</strain>
    </source>
</reference>
<comment type="caution">
    <text evidence="1">The sequence shown here is derived from an EMBL/GenBank/DDBJ whole genome shotgun (WGS) entry which is preliminary data.</text>
</comment>
<evidence type="ECO:0000313" key="2">
    <source>
        <dbReference type="Proteomes" id="UP000805193"/>
    </source>
</evidence>
<dbReference type="Proteomes" id="UP000805193">
    <property type="component" value="Unassembled WGS sequence"/>
</dbReference>
<keyword evidence="2" id="KW-1185">Reference proteome</keyword>
<sequence length="104" mass="11532">MEVSRESGFLRRLGPFSVGCPSHTRGRCCPVSRESWELPRYARLLCSDSGSLRKKRSPRSTSVIAVRSKDAAPGDRRCSLCTLSALTGLDAGPDLRRTNFLEFE</sequence>
<evidence type="ECO:0000313" key="1">
    <source>
        <dbReference type="EMBL" id="KAG0430761.1"/>
    </source>
</evidence>
<protein>
    <submittedName>
        <fullName evidence="1">Uncharacterized protein</fullName>
    </submittedName>
</protein>
<gene>
    <name evidence="1" type="ORF">HPB47_022404</name>
</gene>
<dbReference type="EMBL" id="JABSTQ010009292">
    <property type="protein sequence ID" value="KAG0430761.1"/>
    <property type="molecule type" value="Genomic_DNA"/>
</dbReference>